<reference evidence="1" key="1">
    <citation type="submission" date="2020-05" db="EMBL/GenBank/DDBJ databases">
        <title>Large-scale comparative analyses of tick genomes elucidate their genetic diversity and vector capacities.</title>
        <authorList>
            <person name="Jia N."/>
            <person name="Wang J."/>
            <person name="Shi W."/>
            <person name="Du L."/>
            <person name="Sun Y."/>
            <person name="Zhan W."/>
            <person name="Jiang J."/>
            <person name="Wang Q."/>
            <person name="Zhang B."/>
            <person name="Ji P."/>
            <person name="Sakyi L.B."/>
            <person name="Cui X."/>
            <person name="Yuan T."/>
            <person name="Jiang B."/>
            <person name="Yang W."/>
            <person name="Lam T.T.-Y."/>
            <person name="Chang Q."/>
            <person name="Ding S."/>
            <person name="Wang X."/>
            <person name="Zhu J."/>
            <person name="Ruan X."/>
            <person name="Zhao L."/>
            <person name="Wei J."/>
            <person name="Que T."/>
            <person name="Du C."/>
            <person name="Cheng J."/>
            <person name="Dai P."/>
            <person name="Han X."/>
            <person name="Huang E."/>
            <person name="Gao Y."/>
            <person name="Liu J."/>
            <person name="Shao H."/>
            <person name="Ye R."/>
            <person name="Li L."/>
            <person name="Wei W."/>
            <person name="Wang X."/>
            <person name="Wang C."/>
            <person name="Yang T."/>
            <person name="Huo Q."/>
            <person name="Li W."/>
            <person name="Guo W."/>
            <person name="Chen H."/>
            <person name="Zhou L."/>
            <person name="Ni X."/>
            <person name="Tian J."/>
            <person name="Zhou Y."/>
            <person name="Sheng Y."/>
            <person name="Liu T."/>
            <person name="Pan Y."/>
            <person name="Xia L."/>
            <person name="Li J."/>
            <person name="Zhao F."/>
            <person name="Cao W."/>
        </authorList>
    </citation>
    <scope>NUCLEOTIDE SEQUENCE</scope>
    <source>
        <strain evidence="1">Dsil-2018</strain>
    </source>
</reference>
<evidence type="ECO:0000313" key="2">
    <source>
        <dbReference type="Proteomes" id="UP000821865"/>
    </source>
</evidence>
<name>A0ACB8CNC4_DERSI</name>
<evidence type="ECO:0000313" key="1">
    <source>
        <dbReference type="EMBL" id="KAH7946377.1"/>
    </source>
</evidence>
<keyword evidence="2" id="KW-1185">Reference proteome</keyword>
<organism evidence="1 2">
    <name type="scientific">Dermacentor silvarum</name>
    <name type="common">Tick</name>
    <dbReference type="NCBI Taxonomy" id="543639"/>
    <lineage>
        <taxon>Eukaryota</taxon>
        <taxon>Metazoa</taxon>
        <taxon>Ecdysozoa</taxon>
        <taxon>Arthropoda</taxon>
        <taxon>Chelicerata</taxon>
        <taxon>Arachnida</taxon>
        <taxon>Acari</taxon>
        <taxon>Parasitiformes</taxon>
        <taxon>Ixodida</taxon>
        <taxon>Ixodoidea</taxon>
        <taxon>Ixodidae</taxon>
        <taxon>Rhipicephalinae</taxon>
        <taxon>Dermacentor</taxon>
    </lineage>
</organism>
<comment type="caution">
    <text evidence="1">The sequence shown here is derived from an EMBL/GenBank/DDBJ whole genome shotgun (WGS) entry which is preliminary data.</text>
</comment>
<gene>
    <name evidence="1" type="ORF">HPB49_024026</name>
</gene>
<sequence>MPRRLRTAYTNTQLLELEKEFHFNKYLCRPRRIEIAASLDLTERQVKVWFQNRRMKHKRQTMMSKQDDKGNGGDGASEGEAPDGDQRLPQVGPVASPSQVGGAEDGGRDGCCPPAARAAASSPSGSEPDSDSKGHLHPVLGLASPARSDKTPTPGKEGGFVGERPSPLGRAASPAARAAAAAAAAAKAAAAAALCALDAASPSAATYPCPSARVASSPKCQLPAQLYGNHYGQQQERAAPAAIAAQQQQPYSSASAPQHRVGSQPGAYCAAAYRSPPAASPAVGPQPGASNGYVAVLPHGYKATGPMYYHHQGSAAAQACGYVPAAAAATAASTHANMIGTSMDAHQQMHHAQSQQPSPQQHQPHHPQQHQQQPQHQPQHQQPQHHQQCQAQHQAAQVQPSTQQPTHQQSPEQRPYMYGMEGMNQAAASGQGYVGEYRGVGQEYARGGYGAAPYNSEAESIEEGQYNGPNDGSGYPYSYRTSECYPTEESSNMVASPNGDSGMYYEIACNGSSSNPATSRTPEYAPPSAKQQQQQQPYQQAPANYYEMQNGTATNAATSYNPSPEHYNGQSSSDTDLNFNSFYYGDSNGYSGPGSCGSNEFSFLTNIANEYAAPEYYQLS</sequence>
<protein>
    <submittedName>
        <fullName evidence="1">Uncharacterized protein</fullName>
    </submittedName>
</protein>
<dbReference type="EMBL" id="CM023475">
    <property type="protein sequence ID" value="KAH7946377.1"/>
    <property type="molecule type" value="Genomic_DNA"/>
</dbReference>
<dbReference type="Proteomes" id="UP000821865">
    <property type="component" value="Chromosome 6"/>
</dbReference>
<accession>A0ACB8CNC4</accession>
<proteinExistence type="predicted"/>